<evidence type="ECO:0000256" key="12">
    <source>
        <dbReference type="ARBA" id="ARBA00023316"/>
    </source>
</evidence>
<organism evidence="17 18">
    <name type="scientific">Pontiella agarivorans</name>
    <dbReference type="NCBI Taxonomy" id="3038953"/>
    <lineage>
        <taxon>Bacteria</taxon>
        <taxon>Pseudomonadati</taxon>
        <taxon>Kiritimatiellota</taxon>
        <taxon>Kiritimatiellia</taxon>
        <taxon>Kiritimatiellales</taxon>
        <taxon>Pontiellaceae</taxon>
        <taxon>Pontiella</taxon>
    </lineage>
</organism>
<dbReference type="RefSeq" id="WP_322607667.1">
    <property type="nucleotide sequence ID" value="NZ_JARVCO010000006.1"/>
</dbReference>
<evidence type="ECO:0000256" key="8">
    <source>
        <dbReference type="ARBA" id="ARBA00022741"/>
    </source>
</evidence>
<evidence type="ECO:0000256" key="2">
    <source>
        <dbReference type="ARBA" id="ARBA00001946"/>
    </source>
</evidence>
<keyword evidence="9 15" id="KW-0067">ATP-binding</keyword>
<comment type="function">
    <text evidence="14">Cell wall formation.</text>
</comment>
<dbReference type="NCBIfam" id="NF002378">
    <property type="entry name" value="PRK01372.1"/>
    <property type="match status" value="1"/>
</dbReference>
<dbReference type="SUPFAM" id="SSF56059">
    <property type="entry name" value="Glutathione synthetase ATP-binding domain-like"/>
    <property type="match status" value="1"/>
</dbReference>
<dbReference type="PROSITE" id="PS00843">
    <property type="entry name" value="DALA_DALA_LIGASE_1"/>
    <property type="match status" value="1"/>
</dbReference>
<comment type="catalytic activity">
    <reaction evidence="13 14">
        <text>2 D-alanine + ATP = D-alanyl-D-alanine + ADP + phosphate + H(+)</text>
        <dbReference type="Rhea" id="RHEA:11224"/>
        <dbReference type="ChEBI" id="CHEBI:15378"/>
        <dbReference type="ChEBI" id="CHEBI:30616"/>
        <dbReference type="ChEBI" id="CHEBI:43474"/>
        <dbReference type="ChEBI" id="CHEBI:57416"/>
        <dbReference type="ChEBI" id="CHEBI:57822"/>
        <dbReference type="ChEBI" id="CHEBI:456216"/>
        <dbReference type="EC" id="6.3.2.4"/>
    </reaction>
</comment>
<protein>
    <recommendedName>
        <fullName evidence="5 14">D-alanine--D-alanine ligase</fullName>
        <ecNumber evidence="5 14">6.3.2.4</ecNumber>
    </recommendedName>
    <alternativeName>
        <fullName evidence="14">D-Ala-D-Ala ligase</fullName>
    </alternativeName>
    <alternativeName>
        <fullName evidence="14">D-alanylalanine synthetase</fullName>
    </alternativeName>
</protein>
<evidence type="ECO:0000256" key="6">
    <source>
        <dbReference type="ARBA" id="ARBA00022490"/>
    </source>
</evidence>
<comment type="cofactor">
    <cofactor evidence="2">
        <name>Mg(2+)</name>
        <dbReference type="ChEBI" id="CHEBI:18420"/>
    </cofactor>
</comment>
<comment type="pathway">
    <text evidence="14">Cell wall biogenesis; peptidoglycan biosynthesis.</text>
</comment>
<keyword evidence="8 15" id="KW-0547">Nucleotide-binding</keyword>
<evidence type="ECO:0000256" key="14">
    <source>
        <dbReference type="HAMAP-Rule" id="MF_00047"/>
    </source>
</evidence>
<name>A0ABU5MUL6_9BACT</name>
<dbReference type="PIRSF" id="PIRSF039102">
    <property type="entry name" value="Ddl/VanB"/>
    <property type="match status" value="1"/>
</dbReference>
<dbReference type="Gene3D" id="3.30.470.20">
    <property type="entry name" value="ATP-grasp fold, B domain"/>
    <property type="match status" value="1"/>
</dbReference>
<evidence type="ECO:0000313" key="18">
    <source>
        <dbReference type="Proteomes" id="UP001290861"/>
    </source>
</evidence>
<evidence type="ECO:0000259" key="16">
    <source>
        <dbReference type="PROSITE" id="PS50975"/>
    </source>
</evidence>
<dbReference type="Proteomes" id="UP001290861">
    <property type="component" value="Unassembled WGS sequence"/>
</dbReference>
<dbReference type="Pfam" id="PF07478">
    <property type="entry name" value="Dala_Dala_lig_C"/>
    <property type="match status" value="1"/>
</dbReference>
<feature type="domain" description="ATP-grasp" evidence="16">
    <location>
        <begin position="103"/>
        <end position="293"/>
    </location>
</feature>
<comment type="cofactor">
    <cofactor evidence="1">
        <name>Mn(2+)</name>
        <dbReference type="ChEBI" id="CHEBI:29035"/>
    </cofactor>
</comment>
<dbReference type="PROSITE" id="PS50975">
    <property type="entry name" value="ATP_GRASP"/>
    <property type="match status" value="1"/>
</dbReference>
<dbReference type="PANTHER" id="PTHR23132:SF23">
    <property type="entry name" value="D-ALANINE--D-ALANINE LIGASE B"/>
    <property type="match status" value="1"/>
</dbReference>
<evidence type="ECO:0000256" key="9">
    <source>
        <dbReference type="ARBA" id="ARBA00022840"/>
    </source>
</evidence>
<sequence>MCARRFSKVAVLMGGISSERAVSLKSGEAIAQGLRDGGYEVTEVDVVSEDFQLPDGIEAVFVALHGRFGEDGGIQSRLREMKLPFTGSGPESSRISFDKILTRRVLEENGIPVAPGEVLQCSMDRKLGVPLVVKPPREGSSVGCHLVVEEAGFGEAFADAQQYSEEVLVEEYIPGRELTVGVVNGRVLPVVEIIPESEWYDFEAKYVTGDTHYVCPAELGAEITADLQALALRTFRALEADTFGRVDFRLSPENRPYVLELNAIPGFTATSLLPKAAGAAGVGFSELCCSIMERAHL</sequence>
<dbReference type="PANTHER" id="PTHR23132">
    <property type="entry name" value="D-ALANINE--D-ALANINE LIGASE"/>
    <property type="match status" value="1"/>
</dbReference>
<reference evidence="17 18" key="1">
    <citation type="journal article" date="2024" name="Appl. Environ. Microbiol.">
        <title>Pontiella agarivorans sp. nov., a novel marine anaerobic bacterium capable of degrading macroalgal polysaccharides and fixing nitrogen.</title>
        <authorList>
            <person name="Liu N."/>
            <person name="Kivenson V."/>
            <person name="Peng X."/>
            <person name="Cui Z."/>
            <person name="Lankiewicz T.S."/>
            <person name="Gosselin K.M."/>
            <person name="English C.J."/>
            <person name="Blair E.M."/>
            <person name="O'Malley M.A."/>
            <person name="Valentine D.L."/>
        </authorList>
    </citation>
    <scope>NUCLEOTIDE SEQUENCE [LARGE SCALE GENOMIC DNA]</scope>
    <source>
        <strain evidence="17 18">NLcol2</strain>
    </source>
</reference>
<comment type="similarity">
    <text evidence="4 14">Belongs to the D-alanine--D-alanine ligase family.</text>
</comment>
<dbReference type="GO" id="GO:0008716">
    <property type="term" value="F:D-alanine-D-alanine ligase activity"/>
    <property type="evidence" value="ECO:0007669"/>
    <property type="project" value="UniProtKB-EC"/>
</dbReference>
<comment type="caution">
    <text evidence="17">The sequence shown here is derived from an EMBL/GenBank/DDBJ whole genome shotgun (WGS) entry which is preliminary data.</text>
</comment>
<evidence type="ECO:0000256" key="15">
    <source>
        <dbReference type="PROSITE-ProRule" id="PRU00409"/>
    </source>
</evidence>
<dbReference type="EMBL" id="JARVCO010000006">
    <property type="protein sequence ID" value="MDZ8117865.1"/>
    <property type="molecule type" value="Genomic_DNA"/>
</dbReference>
<dbReference type="InterPro" id="IPR000291">
    <property type="entry name" value="D-Ala_lig_Van_CS"/>
</dbReference>
<evidence type="ECO:0000256" key="4">
    <source>
        <dbReference type="ARBA" id="ARBA00010871"/>
    </source>
</evidence>
<keyword evidence="12 14" id="KW-0961">Cell wall biogenesis/degradation</keyword>
<evidence type="ECO:0000256" key="7">
    <source>
        <dbReference type="ARBA" id="ARBA00022598"/>
    </source>
</evidence>
<keyword evidence="18" id="KW-1185">Reference proteome</keyword>
<dbReference type="NCBIfam" id="TIGR01205">
    <property type="entry name" value="D_ala_D_alaTIGR"/>
    <property type="match status" value="1"/>
</dbReference>
<evidence type="ECO:0000256" key="3">
    <source>
        <dbReference type="ARBA" id="ARBA00004496"/>
    </source>
</evidence>
<dbReference type="Gene3D" id="3.30.1490.20">
    <property type="entry name" value="ATP-grasp fold, A domain"/>
    <property type="match status" value="1"/>
</dbReference>
<evidence type="ECO:0000256" key="13">
    <source>
        <dbReference type="ARBA" id="ARBA00047614"/>
    </source>
</evidence>
<gene>
    <name evidence="14" type="primary">ddl</name>
    <name evidence="17" type="ORF">P9H32_04435</name>
</gene>
<dbReference type="InterPro" id="IPR016185">
    <property type="entry name" value="PreATP-grasp_dom_sf"/>
</dbReference>
<evidence type="ECO:0000256" key="10">
    <source>
        <dbReference type="ARBA" id="ARBA00022960"/>
    </source>
</evidence>
<dbReference type="Gene3D" id="3.40.50.20">
    <property type="match status" value="1"/>
</dbReference>
<comment type="subcellular location">
    <subcellularLocation>
        <location evidence="3 14">Cytoplasm</location>
    </subcellularLocation>
</comment>
<keyword evidence="7 14" id="KW-0436">Ligase</keyword>
<evidence type="ECO:0000256" key="5">
    <source>
        <dbReference type="ARBA" id="ARBA00012216"/>
    </source>
</evidence>
<dbReference type="SUPFAM" id="SSF52440">
    <property type="entry name" value="PreATP-grasp domain"/>
    <property type="match status" value="1"/>
</dbReference>
<dbReference type="EC" id="6.3.2.4" evidence="5 14"/>
<evidence type="ECO:0000256" key="1">
    <source>
        <dbReference type="ARBA" id="ARBA00001936"/>
    </source>
</evidence>
<keyword evidence="11 14" id="KW-0573">Peptidoglycan synthesis</keyword>
<dbReference type="InterPro" id="IPR011761">
    <property type="entry name" value="ATP-grasp"/>
</dbReference>
<dbReference type="InterPro" id="IPR013815">
    <property type="entry name" value="ATP_grasp_subdomain_1"/>
</dbReference>
<dbReference type="HAMAP" id="MF_00047">
    <property type="entry name" value="Dala_Dala_lig"/>
    <property type="match status" value="1"/>
</dbReference>
<dbReference type="InterPro" id="IPR011095">
    <property type="entry name" value="Dala_Dala_lig_C"/>
</dbReference>
<accession>A0ABU5MUL6</accession>
<keyword evidence="6 14" id="KW-0963">Cytoplasm</keyword>
<evidence type="ECO:0000256" key="11">
    <source>
        <dbReference type="ARBA" id="ARBA00022984"/>
    </source>
</evidence>
<evidence type="ECO:0000313" key="17">
    <source>
        <dbReference type="EMBL" id="MDZ8117865.1"/>
    </source>
</evidence>
<keyword evidence="10 14" id="KW-0133">Cell shape</keyword>
<dbReference type="InterPro" id="IPR005905">
    <property type="entry name" value="D_ala_D_ala"/>
</dbReference>
<proteinExistence type="inferred from homology"/>